<name>A0ABU7I646_9SPHI</name>
<accession>A0ABU7I646</accession>
<evidence type="ECO:0000313" key="1">
    <source>
        <dbReference type="EMBL" id="MEE1944952.1"/>
    </source>
</evidence>
<dbReference type="Proteomes" id="UP001336835">
    <property type="component" value="Unassembled WGS sequence"/>
</dbReference>
<comment type="caution">
    <text evidence="1">The sequence shown here is derived from an EMBL/GenBank/DDBJ whole genome shotgun (WGS) entry which is preliminary data.</text>
</comment>
<protein>
    <submittedName>
        <fullName evidence="1">Carboxypeptidase-like regulatory domain-containing protein</fullName>
    </submittedName>
</protein>
<gene>
    <name evidence="1" type="ORF">VRU48_07535</name>
</gene>
<reference evidence="1 2" key="1">
    <citation type="submission" date="2024-01" db="EMBL/GenBank/DDBJ databases">
        <title>Pedobacter sp. nov., isolated from fresh soil.</title>
        <authorList>
            <person name="Le N.T.T."/>
        </authorList>
    </citation>
    <scope>NUCLEOTIDE SEQUENCE [LARGE SCALE GENOMIC DNA]</scope>
    <source>
        <strain evidence="1 2">KR3-3</strain>
    </source>
</reference>
<proteinExistence type="predicted"/>
<keyword evidence="2" id="KW-1185">Reference proteome</keyword>
<dbReference type="SUPFAM" id="SSF49464">
    <property type="entry name" value="Carboxypeptidase regulatory domain-like"/>
    <property type="match status" value="1"/>
</dbReference>
<dbReference type="Gene3D" id="2.60.40.1120">
    <property type="entry name" value="Carboxypeptidase-like, regulatory domain"/>
    <property type="match status" value="1"/>
</dbReference>
<dbReference type="InterPro" id="IPR008969">
    <property type="entry name" value="CarboxyPept-like_regulatory"/>
</dbReference>
<evidence type="ECO:0000313" key="2">
    <source>
        <dbReference type="Proteomes" id="UP001336835"/>
    </source>
</evidence>
<sequence length="244" mass="27533">MKAAVVKINIDEPCAQNWELMEKRDSERFCSSCQKCVVDFSAYSNAEIIQVLSNATQEVCGRLTRQQLDQLNYHLVLVPAQSNWMKYLGVLAIGASIFVQNASAAVAKTVPAIESHVKAKGGDPKPLQIKRIYGYVFDEDKKPLAGIKVAVIQTKYVAKTDKDGRYEIKFDHGFDVKNKRMLIGDDQIEIAQFNIDYSKEKQVEVIVTRPSFIMGKIAMPIKERKPIKVIDSIKKLKLPSLNRK</sequence>
<dbReference type="RefSeq" id="WP_330107309.1">
    <property type="nucleotide sequence ID" value="NZ_JAZDQT010000001.1"/>
</dbReference>
<dbReference type="EMBL" id="JAZDQT010000001">
    <property type="protein sequence ID" value="MEE1944952.1"/>
    <property type="molecule type" value="Genomic_DNA"/>
</dbReference>
<organism evidence="1 2">
    <name type="scientific">Pedobacter albus</name>
    <dbReference type="NCBI Taxonomy" id="3113905"/>
    <lineage>
        <taxon>Bacteria</taxon>
        <taxon>Pseudomonadati</taxon>
        <taxon>Bacteroidota</taxon>
        <taxon>Sphingobacteriia</taxon>
        <taxon>Sphingobacteriales</taxon>
        <taxon>Sphingobacteriaceae</taxon>
        <taxon>Pedobacter</taxon>
    </lineage>
</organism>